<dbReference type="AlphaFoldDB" id="A0AB36J5E2"/>
<evidence type="ECO:0000256" key="4">
    <source>
        <dbReference type="ARBA" id="ARBA00022692"/>
    </source>
</evidence>
<evidence type="ECO:0000313" key="10">
    <source>
        <dbReference type="Proteomes" id="UP000187323"/>
    </source>
</evidence>
<dbReference type="Proteomes" id="UP000187323">
    <property type="component" value="Unassembled WGS sequence"/>
</dbReference>
<accession>A0AB36J5E2</accession>
<evidence type="ECO:0000256" key="7">
    <source>
        <dbReference type="ARBA" id="ARBA00023136"/>
    </source>
</evidence>
<evidence type="ECO:0000256" key="5">
    <source>
        <dbReference type="ARBA" id="ARBA00022801"/>
    </source>
</evidence>
<evidence type="ECO:0000313" key="9">
    <source>
        <dbReference type="EMBL" id="OME10258.1"/>
    </source>
</evidence>
<dbReference type="GO" id="GO:0009372">
    <property type="term" value="P:quorum sensing"/>
    <property type="evidence" value="ECO:0007669"/>
    <property type="project" value="UniProtKB-KW"/>
</dbReference>
<keyword evidence="2" id="KW-0673">Quorum sensing</keyword>
<evidence type="ECO:0000256" key="6">
    <source>
        <dbReference type="ARBA" id="ARBA00022989"/>
    </source>
</evidence>
<feature type="transmembrane region" description="Helical" evidence="8">
    <location>
        <begin position="137"/>
        <end position="165"/>
    </location>
</feature>
<keyword evidence="3" id="KW-0645">Protease</keyword>
<feature type="transmembrane region" description="Helical" evidence="8">
    <location>
        <begin position="78"/>
        <end position="98"/>
    </location>
</feature>
<keyword evidence="7 8" id="KW-0472">Membrane</keyword>
<keyword evidence="4 8" id="KW-0812">Transmembrane</keyword>
<gene>
    <name evidence="9" type="ORF">BSK47_31040</name>
</gene>
<protein>
    <recommendedName>
        <fullName evidence="11">Accessory regulator AgrB</fullName>
    </recommendedName>
</protein>
<dbReference type="InterPro" id="IPR006741">
    <property type="entry name" value="AgrB"/>
</dbReference>
<evidence type="ECO:0000256" key="1">
    <source>
        <dbReference type="ARBA" id="ARBA00022475"/>
    </source>
</evidence>
<evidence type="ECO:0008006" key="11">
    <source>
        <dbReference type="Google" id="ProtNLM"/>
    </source>
</evidence>
<keyword evidence="5" id="KW-0378">Hydrolase</keyword>
<comment type="caution">
    <text evidence="9">The sequence shown here is derived from an EMBL/GenBank/DDBJ whole genome shotgun (WGS) entry which is preliminary data.</text>
</comment>
<evidence type="ECO:0000256" key="8">
    <source>
        <dbReference type="SAM" id="Phobius"/>
    </source>
</evidence>
<dbReference type="GO" id="GO:0006508">
    <property type="term" value="P:proteolysis"/>
    <property type="evidence" value="ECO:0007669"/>
    <property type="project" value="UniProtKB-KW"/>
</dbReference>
<dbReference type="Pfam" id="PF04647">
    <property type="entry name" value="AgrB"/>
    <property type="match status" value="1"/>
</dbReference>
<proteinExistence type="predicted"/>
<dbReference type="SMART" id="SM00793">
    <property type="entry name" value="AgrB"/>
    <property type="match status" value="1"/>
</dbReference>
<name>A0AB36J5E2_9BACL</name>
<dbReference type="RefSeq" id="WP_076138895.1">
    <property type="nucleotide sequence ID" value="NZ_MKQM01000081.1"/>
</dbReference>
<dbReference type="GO" id="GO:0008233">
    <property type="term" value="F:peptidase activity"/>
    <property type="evidence" value="ECO:0007669"/>
    <property type="project" value="UniProtKB-KW"/>
</dbReference>
<keyword evidence="1" id="KW-1003">Cell membrane</keyword>
<feature type="transmembrane region" description="Helical" evidence="8">
    <location>
        <begin position="104"/>
        <end position="125"/>
    </location>
</feature>
<feature type="transmembrane region" description="Helical" evidence="8">
    <location>
        <begin position="37"/>
        <end position="66"/>
    </location>
</feature>
<organism evidence="9 10">
    <name type="scientific">Paenibacillus odorifer</name>
    <dbReference type="NCBI Taxonomy" id="189426"/>
    <lineage>
        <taxon>Bacteria</taxon>
        <taxon>Bacillati</taxon>
        <taxon>Bacillota</taxon>
        <taxon>Bacilli</taxon>
        <taxon>Bacillales</taxon>
        <taxon>Paenibacillaceae</taxon>
        <taxon>Paenibacillus</taxon>
    </lineage>
</organism>
<dbReference type="GO" id="GO:0016020">
    <property type="term" value="C:membrane"/>
    <property type="evidence" value="ECO:0007669"/>
    <property type="project" value="InterPro"/>
</dbReference>
<evidence type="ECO:0000256" key="2">
    <source>
        <dbReference type="ARBA" id="ARBA00022654"/>
    </source>
</evidence>
<dbReference type="EMBL" id="MPTO01000050">
    <property type="protein sequence ID" value="OME10258.1"/>
    <property type="molecule type" value="Genomic_DNA"/>
</dbReference>
<keyword evidence="6 8" id="KW-1133">Transmembrane helix</keyword>
<sequence>MIERLALLIASKIKQFESVTVSIDIMAYEIGRKLNNYIIILLTLLLSYINGTLIFSTVAMISFVCIRKYSGGLHMKSYLSCIISSVAIFIFVPMVRLSAFGTDFLLSISLIIYLFYAPNVFTGNIHPEGWMRKAKIISIALVIIAFYIQLSAVSLVFFLQAILILPWKGGARKLWGKC</sequence>
<evidence type="ECO:0000256" key="3">
    <source>
        <dbReference type="ARBA" id="ARBA00022670"/>
    </source>
</evidence>
<reference evidence="9 10" key="1">
    <citation type="submission" date="2016-10" db="EMBL/GenBank/DDBJ databases">
        <title>Paenibacillus species isolates.</title>
        <authorList>
            <person name="Beno S.M."/>
        </authorList>
    </citation>
    <scope>NUCLEOTIDE SEQUENCE [LARGE SCALE GENOMIC DNA]</scope>
    <source>
        <strain evidence="9 10">FSL H7-0918</strain>
    </source>
</reference>